<keyword evidence="7" id="KW-0067">ATP-binding</keyword>
<comment type="similarity">
    <text evidence="1">Belongs to the PI3/PI4-kinase family.</text>
</comment>
<dbReference type="GO" id="GO:0004674">
    <property type="term" value="F:protein serine/threonine kinase activity"/>
    <property type="evidence" value="ECO:0007669"/>
    <property type="project" value="UniProtKB-KW"/>
</dbReference>
<evidence type="ECO:0000313" key="15">
    <source>
        <dbReference type="EnsemblMetazoa" id="CLYHEMP003581.1"/>
    </source>
</evidence>
<name>A0A7M5WQX1_9CNID</name>
<feature type="region of interest" description="Disordered" evidence="11">
    <location>
        <begin position="3471"/>
        <end position="3490"/>
    </location>
</feature>
<dbReference type="GO" id="GO:0005737">
    <property type="term" value="C:cytoplasm"/>
    <property type="evidence" value="ECO:0007669"/>
    <property type="project" value="TreeGrafter"/>
</dbReference>
<evidence type="ECO:0000259" key="14">
    <source>
        <dbReference type="PROSITE" id="PS51190"/>
    </source>
</evidence>
<feature type="region of interest" description="Disordered" evidence="11">
    <location>
        <begin position="3410"/>
        <end position="3446"/>
    </location>
</feature>
<comment type="catalytic activity">
    <reaction evidence="10">
        <text>L-seryl-[protein] + ATP = O-phospho-L-seryl-[protein] + ADP + H(+)</text>
        <dbReference type="Rhea" id="RHEA:17989"/>
        <dbReference type="Rhea" id="RHEA-COMP:9863"/>
        <dbReference type="Rhea" id="RHEA-COMP:11604"/>
        <dbReference type="ChEBI" id="CHEBI:15378"/>
        <dbReference type="ChEBI" id="CHEBI:29999"/>
        <dbReference type="ChEBI" id="CHEBI:30616"/>
        <dbReference type="ChEBI" id="CHEBI:83421"/>
        <dbReference type="ChEBI" id="CHEBI:456216"/>
        <dbReference type="EC" id="2.7.11.1"/>
    </reaction>
</comment>
<keyword evidence="6" id="KW-0418">Kinase</keyword>
<dbReference type="InterPro" id="IPR000403">
    <property type="entry name" value="PI3/4_kinase_cat_dom"/>
</dbReference>
<dbReference type="InterPro" id="IPR003152">
    <property type="entry name" value="FATC_dom"/>
</dbReference>
<evidence type="ECO:0000259" key="13">
    <source>
        <dbReference type="PROSITE" id="PS51189"/>
    </source>
</evidence>
<dbReference type="InterPro" id="IPR011009">
    <property type="entry name" value="Kinase-like_dom_sf"/>
</dbReference>
<dbReference type="GO" id="GO:0005634">
    <property type="term" value="C:nucleus"/>
    <property type="evidence" value="ECO:0007669"/>
    <property type="project" value="TreeGrafter"/>
</dbReference>
<dbReference type="GO" id="GO:0031929">
    <property type="term" value="P:TOR signaling"/>
    <property type="evidence" value="ECO:0007669"/>
    <property type="project" value="TreeGrafter"/>
</dbReference>
<comment type="catalytic activity">
    <reaction evidence="9">
        <text>L-threonyl-[protein] + ATP = O-phospho-L-threonyl-[protein] + ADP + H(+)</text>
        <dbReference type="Rhea" id="RHEA:46608"/>
        <dbReference type="Rhea" id="RHEA-COMP:11060"/>
        <dbReference type="Rhea" id="RHEA-COMP:11605"/>
        <dbReference type="ChEBI" id="CHEBI:15378"/>
        <dbReference type="ChEBI" id="CHEBI:30013"/>
        <dbReference type="ChEBI" id="CHEBI:30616"/>
        <dbReference type="ChEBI" id="CHEBI:61977"/>
        <dbReference type="ChEBI" id="CHEBI:456216"/>
        <dbReference type="EC" id="2.7.11.1"/>
    </reaction>
</comment>
<proteinExistence type="inferred from homology"/>
<dbReference type="RefSeq" id="XP_066926510.1">
    <property type="nucleotide sequence ID" value="XM_067070409.1"/>
</dbReference>
<evidence type="ECO:0000256" key="4">
    <source>
        <dbReference type="ARBA" id="ARBA00022679"/>
    </source>
</evidence>
<evidence type="ECO:0000313" key="16">
    <source>
        <dbReference type="Proteomes" id="UP000594262"/>
    </source>
</evidence>
<dbReference type="EC" id="2.7.11.1" evidence="2"/>
<dbReference type="GO" id="GO:0005524">
    <property type="term" value="F:ATP binding"/>
    <property type="evidence" value="ECO:0007669"/>
    <property type="project" value="UniProtKB-KW"/>
</dbReference>
<keyword evidence="3" id="KW-0723">Serine/threonine-protein kinase</keyword>
<dbReference type="Proteomes" id="UP000594262">
    <property type="component" value="Unplaced"/>
</dbReference>
<dbReference type="InterPro" id="IPR036940">
    <property type="entry name" value="PI3/4_kinase_cat_sf"/>
</dbReference>
<evidence type="ECO:0000256" key="1">
    <source>
        <dbReference type="ARBA" id="ARBA00011031"/>
    </source>
</evidence>
<dbReference type="EnsemblMetazoa" id="CLYHEMT003581.1">
    <property type="protein sequence ID" value="CLYHEMP003581.1"/>
    <property type="gene ID" value="CLYHEMG003581"/>
</dbReference>
<dbReference type="SMART" id="SM01343">
    <property type="entry name" value="FATC"/>
    <property type="match status" value="1"/>
</dbReference>
<dbReference type="InterPro" id="IPR014009">
    <property type="entry name" value="PIK_FAT"/>
</dbReference>
<feature type="domain" description="FATC" evidence="14">
    <location>
        <begin position="3521"/>
        <end position="3553"/>
    </location>
</feature>
<dbReference type="SMART" id="SM01345">
    <property type="entry name" value="Rapamycin_bind"/>
    <property type="match status" value="1"/>
</dbReference>
<dbReference type="PANTHER" id="PTHR11139:SF119">
    <property type="entry name" value="SERINE_THREONINE-PROTEIN KINASE SMG1"/>
    <property type="match status" value="1"/>
</dbReference>
<dbReference type="GO" id="GO:0016242">
    <property type="term" value="P:negative regulation of macroautophagy"/>
    <property type="evidence" value="ECO:0007669"/>
    <property type="project" value="TreeGrafter"/>
</dbReference>
<dbReference type="SMART" id="SM00146">
    <property type="entry name" value="PI3Kc"/>
    <property type="match status" value="1"/>
</dbReference>
<dbReference type="PROSITE" id="PS00916">
    <property type="entry name" value="PI3_4_KINASE_2"/>
    <property type="match status" value="1"/>
</dbReference>
<evidence type="ECO:0000256" key="3">
    <source>
        <dbReference type="ARBA" id="ARBA00022527"/>
    </source>
</evidence>
<dbReference type="CDD" id="cd05170">
    <property type="entry name" value="PIKKc_SMG1"/>
    <property type="match status" value="1"/>
</dbReference>
<dbReference type="PROSITE" id="PS50290">
    <property type="entry name" value="PI3_4_KINASE_3"/>
    <property type="match status" value="1"/>
</dbReference>
<evidence type="ECO:0000256" key="2">
    <source>
        <dbReference type="ARBA" id="ARBA00012513"/>
    </source>
</evidence>
<protein>
    <recommendedName>
        <fullName evidence="2">non-specific serine/threonine protein kinase</fullName>
        <ecNumber evidence="2">2.7.11.1</ecNumber>
    </recommendedName>
</protein>
<dbReference type="Gene3D" id="1.10.1070.11">
    <property type="entry name" value="Phosphatidylinositol 3-/4-kinase, catalytic domain"/>
    <property type="match status" value="1"/>
</dbReference>
<feature type="compositionally biased region" description="Low complexity" evidence="11">
    <location>
        <begin position="3413"/>
        <end position="3426"/>
    </location>
</feature>
<dbReference type="InterPro" id="IPR031559">
    <property type="entry name" value="SMG1"/>
</dbReference>
<feature type="domain" description="FAT" evidence="13">
    <location>
        <begin position="1322"/>
        <end position="1682"/>
    </location>
</feature>
<dbReference type="PROSITE" id="PS51189">
    <property type="entry name" value="FAT"/>
    <property type="match status" value="1"/>
</dbReference>
<dbReference type="GO" id="GO:0031932">
    <property type="term" value="C:TORC2 complex"/>
    <property type="evidence" value="ECO:0007669"/>
    <property type="project" value="TreeGrafter"/>
</dbReference>
<dbReference type="Pfam" id="PF15785">
    <property type="entry name" value="SMG1"/>
    <property type="match status" value="1"/>
</dbReference>
<dbReference type="Gene3D" id="3.30.1010.10">
    <property type="entry name" value="Phosphatidylinositol 3-kinase Catalytic Subunit, Chain A, domain 4"/>
    <property type="match status" value="1"/>
</dbReference>
<feature type="domain" description="PI3K/PI4K catalytic" evidence="12">
    <location>
        <begin position="1949"/>
        <end position="2292"/>
    </location>
</feature>
<evidence type="ECO:0000256" key="11">
    <source>
        <dbReference type="SAM" id="MobiDB-lite"/>
    </source>
</evidence>
<dbReference type="Pfam" id="PF02260">
    <property type="entry name" value="FATC"/>
    <property type="match status" value="1"/>
</dbReference>
<dbReference type="InterPro" id="IPR050517">
    <property type="entry name" value="DDR_Repair_Kinase"/>
</dbReference>
<evidence type="ECO:0000256" key="7">
    <source>
        <dbReference type="ARBA" id="ARBA00022840"/>
    </source>
</evidence>
<accession>A0A7M5WQX1</accession>
<dbReference type="InterPro" id="IPR018936">
    <property type="entry name" value="PI3/4_kinase_CS"/>
</dbReference>
<dbReference type="PANTHER" id="PTHR11139">
    <property type="entry name" value="ATAXIA TELANGIECTASIA MUTATED ATM -RELATED"/>
    <property type="match status" value="1"/>
</dbReference>
<keyword evidence="16" id="KW-1185">Reference proteome</keyword>
<evidence type="ECO:0000256" key="8">
    <source>
        <dbReference type="ARBA" id="ARBA00023161"/>
    </source>
</evidence>
<dbReference type="GeneID" id="136813905"/>
<sequence>MCYASIGHVLGIDCDKFFQWVFSKIPSAPNDQLRVFYLRTIAEAVKLDVTSQVFYDAMVMIMAYLQDVLENADSPELLLVLLDVLKIIARDYPHIFAEYFRDTVDILVGWHIDTSQNDALTQKTADCLVSFHPYWVSDMRFSLTLLGQFLEDMEAYAEELDSINHGKVEKEEVAGPFTALPKLTALTKVFTTVVSGLGEFFSPGREAKITSGYISDTVERIIKCVDICGFGLQFEKLLIAANKCLTVLVTSLGHAISVSCLKLIKFVNGQLDSKKNVTYHLLKSSLHLMDKAVATVGASLPVDVIPELLQVEKPLMRYRSIADPEVLAIVMRVFQSLLSIKNMPLLEKIYKYVITDIQFHYAVLQQASKGTEEEKDAAINENNSYPLAVFNISVLAEIATYKSTISGAWKVEPSTFNLLTKLLDPTNKEMAISFPGVQYAILTTLYTHSQRCNNFVPGTKTKSSGNCNDSIHLIRVLCAILADLSSTTNAKCLCANWLCEITNSIASLSMDLQKRQWDLLPIVETFIKSVHFLDKTVKKEIADCTTKLTQSNLIHTVPLGRLLAEFMMQLTDIDENIRQKFQKVILSFPADIIASLPTVFHQIFKAPSVPGFLSNSKDVWLLCKRHMCRTPTGTLRSHGFKIIMNYLLEMKKEDRLEGLSWMEPLYSSAQRLGKIVDPVSGDLNMVQFLPKSIDGAFPINGNDNGFLLCFWVCWMAAEFCVLSRLKTPLGKASDTFQTIEASIKEMEARFRESSSSSKKNMKNDGTQVSEDCSKYLVIHQAVLLLQFLEDLEKLMYNAYEGTATSLPQYMRPVRTFFRTNRNTCCEWLNRIQESTTKLANLCGSPEKAIRNGFRWLQRLKNTGNTHGSEFENAVVTVVDSLIQLHCDQGVKGILDWARKEVGRDFYWLHAAIPKANGGLENAALQLKTGLHSYLSPDRLKTENLNEPKKTTVTVLTKDPVINADSNSIQFLVRQITDCYLQLCDWNEVQEWNKQIKGLQSKFPSVQGLSLAIDHSYVKAMMKFEEHDFAGVHEQLEQIPGSTMGNMMQEQFPVLGAVKEEKDNRVVKTTQSAAGSKEDLLADKLTPHALLCKSRIFLMQALTLYWTSGLNTLKGSRIGSLHSSSWENVDKLLSQAHDTAFIPLQGLLLNGSAQSKAPFLMQLKSIAAIRETLMVADEDVDPNAMLFNVYGRTHYIDAQKTDISILNESLRTASYLQFHHTLHKKGWVAPTTNLNHKVPNIQTLQVMTAKLARKQGNKKLAESLLAKQLSLLESKGTIDGKMYLSGGAQLRLKQLSASVNSGKVVEPLAAVDILKESSKLKIALGHTTEAIDVLCSSILLSERQVISSSSKSNNNNIRLSEVSARSFVTLAKWILTDTKAQSPMNELDDLFVISNKVREVIKITTRLATNKWIQGLASTTSLSEVDITCGQLLQHSTYRCPQLGKTWFAYADWCYKWGRKIIEQENTGASVSLIDEEVDGIQCILPEGLPTTLKERVVNVISKAHNIKDISVESNTQKLLEEQPADEVNIRCHLHMLCRDYANDFKDYDESIDGLVKVWQAVISRVFAHYKHATISYFTYLKLNGSEAPTPTAMLQRSEYGNITSTLRLLRLMVKYSDELKQHLEEPFNETPTKPWKGIIPQLFARLNHPDKYVQTKVANLLCRIAKDSPQLIVYPTVVGCSDMTSQQHLSKSSAQGILRAYQFNADDECEQPLSGNEPDSVSQEIVSQTDIDGIASSQEDLPVSSEEKIMLSSLHIILDTLNEDTPKLVQEVKCVVQELRRITLLWDELWLGSLTQLNQESQRRTNQLQTEIYRVNSNQTLSEQQKTNLIKEKHQALMRPLIFSLERLQKITSQPPETPHEKTFQSTYSKQIDKGISTLKYPSNPSRPDLSWEQSKKLYQTLQSQSQRRPISNLNMAEVSPILSSSKFELIPLPGIECSNEQMISLKCFAQEIHILPTKTKPKKLIMLGHDNQRYPYLFKGLEDLHLDERIMQFLEICNHMFAKTDRSGEKAFVARHYSVTPLGPRSGLIQWVDGATPLFSLYRRWQNREAASVTLLKTQGDKQTAQPPTIMRPTDLFFNKINPLFKEKGIDIQSSRKEWPLPLLRKTLAELSNDTPCDLLSREFWTSSINAANWWKIIQTYTHSVAVMSIIGYIIGLGDRHLDNILVDLTSGEVVHIDYNVCFEKGKLLRVPERVPFRMTQNMQDALGVTGVEGVFRASCEAIMTTLRQGRETLLTLLEAFVYDPLVDWTTANDGAFAGAFYGGGAGLDDGNKYSRKEIERGITRTLLSTRVAEMQVSWTANKDDLTHSLKNLRISFEGYCKAVNSQYYTQEELHVLKHQMTLLKSALLRSDHPLHTLQSRYDKQARLLEDFKFWKHKLDEKLIESKHLLLNYQKTFLKVQGSHIASLFTEVCKLAEVGSPSYGPAVSFLKSAGQSNVVKQCESIENELSVVLNQRRSALRNCLEAVLTYSSIVNQFSLEYTNHPSLCLWVPLLSNLLMDPTSVNCNETLAQSTAILEAKAALHKDFEPLVVTLENKLDHYFNEQNGKLGKLCERRNTEPTELSGLSGPVTETWNALRKFVGDAGGAGAISLACVTVTALNTLNKRQLVMENAAAVATERLMHLTSRDGDWFLDELSTMCANISQLLSVLKNNPLRPQLNAKNNQNQSSDLLDNINVGMQVVFAAVKTYTSLQELMSNFRTIIVPEAANSFLKNNQSVIYIAETVKDLVENSPMTLKELCEAHEKAIKTKTDVSEEVQETTNKLKQIIDRLILPEVEDREHETNGGSPMMNAGQMLLEGFTGLFKKAEDELSVLYDYFRRLKSHDVSTANEQDNQQEKNIKLSKSMCSAPNSKWQNYFFVKKLVSIHGFFEACLQQSNATREIDMTVKDLNAPTLSEMKNSLTPFSSIMCVFNEDLLSLSVKQFIADCVQSFLIGVPSCGVSTLLTNYVSLLAPSVARENKKGVVSIENLCTKLVDTNLKSNSFNHHHLSQASGLINAHDVAWRKHDLARRLDGSITAQKEIVQRAQRQLVRFQWLHGDICSGIVKKRNQSLSNPTKASVVSEIKKKMHAINQVEQSIPALMEKYTQLQSSIEQRLKWASGANPALNSVMENFDQAVSEKKATLMSESSLTPEVIGLASAIVQFETFRMNTSEVANFDQTIVTILEKCGKSSEVFESCMGDWGDVEQLMNSLQISVPPSEPITVDWMKNRLGIVENKSKSIQNSESSVKGIIQVEKDSLKGQVSTVKSCFTAHHALVGEVKTMLKTLAKDEEAPECTNVRRFIQSHNKCSEDSSIVLKKILAVCSVNRTEPHEDLPPFINDDDSSNVINLIDDLDTSVSTLHNHLLDFGVSSMATEETTTTVGGQFSSSTTALLSSPSTGSTATTGGGATASTQEKQTEEYVSFATALQKQSFPSEPTPTSAAPSGVVSSLPEAQGDGGGRPNQLESVASGAVRTPVSAIPLVASTSSRTTVATTPKKSMPSFTRDPKTGKALQEKNLYALNVWKRVKAKLEGRELDVNTRSSVVDQVGRVIDDAISLDNLCQLYEGWTPWV</sequence>
<dbReference type="PROSITE" id="PS51190">
    <property type="entry name" value="FATC"/>
    <property type="match status" value="1"/>
</dbReference>
<keyword evidence="5" id="KW-0547">Nucleotide-binding</keyword>
<organism evidence="15 16">
    <name type="scientific">Clytia hemisphaerica</name>
    <dbReference type="NCBI Taxonomy" id="252671"/>
    <lineage>
        <taxon>Eukaryota</taxon>
        <taxon>Metazoa</taxon>
        <taxon>Cnidaria</taxon>
        <taxon>Hydrozoa</taxon>
        <taxon>Hydroidolina</taxon>
        <taxon>Leptothecata</taxon>
        <taxon>Obeliida</taxon>
        <taxon>Clytiidae</taxon>
        <taxon>Clytia</taxon>
    </lineage>
</organism>
<dbReference type="InterPro" id="IPR039414">
    <property type="entry name" value="SMG1_PIKKc"/>
</dbReference>
<reference evidence="15" key="1">
    <citation type="submission" date="2021-01" db="UniProtKB">
        <authorList>
            <consortium name="EnsemblMetazoa"/>
        </authorList>
    </citation>
    <scope>IDENTIFICATION</scope>
</reference>
<evidence type="ECO:0000256" key="6">
    <source>
        <dbReference type="ARBA" id="ARBA00022777"/>
    </source>
</evidence>
<evidence type="ECO:0000259" key="12">
    <source>
        <dbReference type="PROSITE" id="PS50290"/>
    </source>
</evidence>
<keyword evidence="8" id="KW-0866">Nonsense-mediated mRNA decay</keyword>
<dbReference type="InterPro" id="IPR016024">
    <property type="entry name" value="ARM-type_fold"/>
</dbReference>
<feature type="region of interest" description="Disordered" evidence="11">
    <location>
        <begin position="3360"/>
        <end position="3398"/>
    </location>
</feature>
<keyword evidence="4" id="KW-0808">Transferase</keyword>
<evidence type="ECO:0000256" key="10">
    <source>
        <dbReference type="ARBA" id="ARBA00048679"/>
    </source>
</evidence>
<dbReference type="SUPFAM" id="SSF48371">
    <property type="entry name" value="ARM repeat"/>
    <property type="match status" value="1"/>
</dbReference>
<evidence type="ECO:0000256" key="5">
    <source>
        <dbReference type="ARBA" id="ARBA00022741"/>
    </source>
</evidence>
<dbReference type="GO" id="GO:0000184">
    <property type="term" value="P:nuclear-transcribed mRNA catabolic process, nonsense-mediated decay"/>
    <property type="evidence" value="ECO:0007669"/>
    <property type="project" value="UniProtKB-KW"/>
</dbReference>
<dbReference type="SUPFAM" id="SSF56112">
    <property type="entry name" value="Protein kinase-like (PK-like)"/>
    <property type="match status" value="1"/>
</dbReference>
<evidence type="ECO:0000256" key="9">
    <source>
        <dbReference type="ARBA" id="ARBA00047899"/>
    </source>
</evidence>
<feature type="compositionally biased region" description="Low complexity" evidence="11">
    <location>
        <begin position="3368"/>
        <end position="3385"/>
    </location>
</feature>
<dbReference type="OrthoDB" id="10065496at2759"/>
<dbReference type="Pfam" id="PF00454">
    <property type="entry name" value="PI3_PI4_kinase"/>
    <property type="match status" value="1"/>
</dbReference>
<dbReference type="GO" id="GO:0031931">
    <property type="term" value="C:TORC1 complex"/>
    <property type="evidence" value="ECO:0007669"/>
    <property type="project" value="TreeGrafter"/>
</dbReference>
<dbReference type="FunFam" id="1.10.1070.11:FF:000008">
    <property type="entry name" value="serine/threonine-protein kinase SMG1 isoform X2"/>
    <property type="match status" value="1"/>
</dbReference>